<dbReference type="CDD" id="cd05289">
    <property type="entry name" value="MDR_like_2"/>
    <property type="match status" value="1"/>
</dbReference>
<keyword evidence="5" id="KW-1185">Reference proteome</keyword>
<dbReference type="AlphaFoldDB" id="A0A5A5TL41"/>
<accession>A0A5A5TL41</accession>
<dbReference type="InterPro" id="IPR013154">
    <property type="entry name" value="ADH-like_N"/>
</dbReference>
<dbReference type="GO" id="GO:0016651">
    <property type="term" value="F:oxidoreductase activity, acting on NAD(P)H"/>
    <property type="evidence" value="ECO:0007669"/>
    <property type="project" value="TreeGrafter"/>
</dbReference>
<dbReference type="GO" id="GO:0070402">
    <property type="term" value="F:NADPH binding"/>
    <property type="evidence" value="ECO:0007669"/>
    <property type="project" value="TreeGrafter"/>
</dbReference>
<dbReference type="OrthoDB" id="9792162at2"/>
<dbReference type="InterPro" id="IPR020843">
    <property type="entry name" value="ER"/>
</dbReference>
<dbReference type="SUPFAM" id="SSF51735">
    <property type="entry name" value="NAD(P)-binding Rossmann-fold domains"/>
    <property type="match status" value="1"/>
</dbReference>
<comment type="caution">
    <text evidence="4">The sequence shown here is derived from an EMBL/GenBank/DDBJ whole genome shotgun (WGS) entry which is preliminary data.</text>
</comment>
<organism evidence="4 5">
    <name type="scientific">Dictyobacter arantiisoli</name>
    <dbReference type="NCBI Taxonomy" id="2014874"/>
    <lineage>
        <taxon>Bacteria</taxon>
        <taxon>Bacillati</taxon>
        <taxon>Chloroflexota</taxon>
        <taxon>Ktedonobacteria</taxon>
        <taxon>Ktedonobacterales</taxon>
        <taxon>Dictyobacteraceae</taxon>
        <taxon>Dictyobacter</taxon>
    </lineage>
</organism>
<dbReference type="PANTHER" id="PTHR48106:SF18">
    <property type="entry name" value="QUINONE OXIDOREDUCTASE PIG3"/>
    <property type="match status" value="1"/>
</dbReference>
<gene>
    <name evidence="4" type="ORF">KDI_52280</name>
</gene>
<evidence type="ECO:0000256" key="2">
    <source>
        <dbReference type="ARBA" id="ARBA00023002"/>
    </source>
</evidence>
<dbReference type="PANTHER" id="PTHR48106">
    <property type="entry name" value="QUINONE OXIDOREDUCTASE PIG3-RELATED"/>
    <property type="match status" value="1"/>
</dbReference>
<dbReference type="SMART" id="SM00829">
    <property type="entry name" value="PKS_ER"/>
    <property type="match status" value="1"/>
</dbReference>
<reference evidence="4 5" key="1">
    <citation type="submission" date="2019-01" db="EMBL/GenBank/DDBJ databases">
        <title>Draft genome sequence of Dictyobacter sp. Uno17.</title>
        <authorList>
            <person name="Wang C.M."/>
            <person name="Zheng Y."/>
            <person name="Sakai Y."/>
            <person name="Abe K."/>
            <person name="Yokota A."/>
            <person name="Yabe S."/>
        </authorList>
    </citation>
    <scope>NUCLEOTIDE SEQUENCE [LARGE SCALE GENOMIC DNA]</scope>
    <source>
        <strain evidence="4 5">Uno17</strain>
    </source>
</reference>
<sequence length="304" mass="31502">MKAIVLHEYGPASNLAYEDIADPRPSEGSVLVRVAATSINPADWRVRSGTVKDFLPIAFPYIPGLDLAGTVVEAGEGVTSFEPGDRVMAVARHTYAELCTVKATDLVKIPDGLEMATAAALPLVNVTGDAMIRLGAKVQPGQTVLITGALGGVGRSAVFAASQIGARVIAGVRGKRLDAARQLPGVSEAIAIDDDAEIDKLGPLDCVADTVGGELAGQLLARVKEGGTFGCFPTQNPRNATLHPTIQINVVIAPVNSATILRYAEAVRDGKLTIPVERIMPLADAAEAQAIAEKGGTAKIILTA</sequence>
<dbReference type="Gene3D" id="3.40.50.720">
    <property type="entry name" value="NAD(P)-binding Rossmann-like Domain"/>
    <property type="match status" value="1"/>
</dbReference>
<proteinExistence type="predicted"/>
<name>A0A5A5TL41_9CHLR</name>
<protein>
    <recommendedName>
        <fullName evidence="3">Enoyl reductase (ER) domain-containing protein</fullName>
    </recommendedName>
</protein>
<keyword evidence="1" id="KW-0521">NADP</keyword>
<evidence type="ECO:0000313" key="4">
    <source>
        <dbReference type="EMBL" id="GCF11664.1"/>
    </source>
</evidence>
<dbReference type="InterPro" id="IPR036291">
    <property type="entry name" value="NAD(P)-bd_dom_sf"/>
</dbReference>
<dbReference type="SUPFAM" id="SSF50129">
    <property type="entry name" value="GroES-like"/>
    <property type="match status" value="1"/>
</dbReference>
<dbReference type="Pfam" id="PF08240">
    <property type="entry name" value="ADH_N"/>
    <property type="match status" value="1"/>
</dbReference>
<evidence type="ECO:0000259" key="3">
    <source>
        <dbReference type="SMART" id="SM00829"/>
    </source>
</evidence>
<dbReference type="Pfam" id="PF13602">
    <property type="entry name" value="ADH_zinc_N_2"/>
    <property type="match status" value="1"/>
</dbReference>
<evidence type="ECO:0000313" key="5">
    <source>
        <dbReference type="Proteomes" id="UP000322530"/>
    </source>
</evidence>
<evidence type="ECO:0000256" key="1">
    <source>
        <dbReference type="ARBA" id="ARBA00022857"/>
    </source>
</evidence>
<dbReference type="EMBL" id="BIXY01000132">
    <property type="protein sequence ID" value="GCF11664.1"/>
    <property type="molecule type" value="Genomic_DNA"/>
</dbReference>
<keyword evidence="2" id="KW-0560">Oxidoreductase</keyword>
<feature type="domain" description="Enoyl reductase (ER)" evidence="3">
    <location>
        <begin position="10"/>
        <end position="302"/>
    </location>
</feature>
<dbReference type="InterPro" id="IPR011032">
    <property type="entry name" value="GroES-like_sf"/>
</dbReference>
<dbReference type="Gene3D" id="3.90.180.10">
    <property type="entry name" value="Medium-chain alcohol dehydrogenases, catalytic domain"/>
    <property type="match status" value="1"/>
</dbReference>
<dbReference type="Proteomes" id="UP000322530">
    <property type="component" value="Unassembled WGS sequence"/>
</dbReference>